<feature type="non-terminal residue" evidence="2">
    <location>
        <position position="154"/>
    </location>
</feature>
<evidence type="ECO:0000313" key="3">
    <source>
        <dbReference type="Proteomes" id="UP001341840"/>
    </source>
</evidence>
<dbReference type="Proteomes" id="UP001341840">
    <property type="component" value="Unassembled WGS sequence"/>
</dbReference>
<dbReference type="EMBL" id="JASCZI010124290">
    <property type="protein sequence ID" value="MED6165885.1"/>
    <property type="molecule type" value="Genomic_DNA"/>
</dbReference>
<protein>
    <submittedName>
        <fullName evidence="2">Uncharacterized protein</fullName>
    </submittedName>
</protein>
<comment type="caution">
    <text evidence="2">The sequence shown here is derived from an EMBL/GenBank/DDBJ whole genome shotgun (WGS) entry which is preliminary data.</text>
</comment>
<name>A0ABU6UX66_9FABA</name>
<evidence type="ECO:0000313" key="2">
    <source>
        <dbReference type="EMBL" id="MED6165885.1"/>
    </source>
</evidence>
<proteinExistence type="predicted"/>
<feature type="compositionally biased region" description="Basic residues" evidence="1">
    <location>
        <begin position="35"/>
        <end position="46"/>
    </location>
</feature>
<keyword evidence="3" id="KW-1185">Reference proteome</keyword>
<feature type="region of interest" description="Disordered" evidence="1">
    <location>
        <begin position="1"/>
        <end position="67"/>
    </location>
</feature>
<sequence length="154" mass="16903">MDTTKPSPLTTPNSCTLTLSSTPQSRLDLAWPSPKRGHTHPHKHGHTFAPTLTLHPSPSRPPPTLSMTPTWSSTNINTHPCIPSLILSRLAWGRHDQELSITLPSLAPSHPFYKLVSRLVCLNSNVTQPCFKFQPNAYALSPLARVTFGVPSTQ</sequence>
<reference evidence="2 3" key="1">
    <citation type="journal article" date="2023" name="Plants (Basel)">
        <title>Bridging the Gap: Combining Genomics and Transcriptomics Approaches to Understand Stylosanthes scabra, an Orphan Legume from the Brazilian Caatinga.</title>
        <authorList>
            <person name="Ferreira-Neto J.R.C."/>
            <person name="da Silva M.D."/>
            <person name="Binneck E."/>
            <person name="de Melo N.F."/>
            <person name="da Silva R.H."/>
            <person name="de Melo A.L.T.M."/>
            <person name="Pandolfi V."/>
            <person name="Bustamante F.O."/>
            <person name="Brasileiro-Vidal A.C."/>
            <person name="Benko-Iseppon A.M."/>
        </authorList>
    </citation>
    <scope>NUCLEOTIDE SEQUENCE [LARGE SCALE GENOMIC DNA]</scope>
    <source>
        <tissue evidence="2">Leaves</tissue>
    </source>
</reference>
<accession>A0ABU6UX66</accession>
<feature type="compositionally biased region" description="Polar residues" evidence="1">
    <location>
        <begin position="1"/>
        <end position="25"/>
    </location>
</feature>
<organism evidence="2 3">
    <name type="scientific">Stylosanthes scabra</name>
    <dbReference type="NCBI Taxonomy" id="79078"/>
    <lineage>
        <taxon>Eukaryota</taxon>
        <taxon>Viridiplantae</taxon>
        <taxon>Streptophyta</taxon>
        <taxon>Embryophyta</taxon>
        <taxon>Tracheophyta</taxon>
        <taxon>Spermatophyta</taxon>
        <taxon>Magnoliopsida</taxon>
        <taxon>eudicotyledons</taxon>
        <taxon>Gunneridae</taxon>
        <taxon>Pentapetalae</taxon>
        <taxon>rosids</taxon>
        <taxon>fabids</taxon>
        <taxon>Fabales</taxon>
        <taxon>Fabaceae</taxon>
        <taxon>Papilionoideae</taxon>
        <taxon>50 kb inversion clade</taxon>
        <taxon>dalbergioids sensu lato</taxon>
        <taxon>Dalbergieae</taxon>
        <taxon>Pterocarpus clade</taxon>
        <taxon>Stylosanthes</taxon>
    </lineage>
</organism>
<gene>
    <name evidence="2" type="ORF">PIB30_103859</name>
</gene>
<evidence type="ECO:0000256" key="1">
    <source>
        <dbReference type="SAM" id="MobiDB-lite"/>
    </source>
</evidence>